<proteinExistence type="predicted"/>
<dbReference type="Proteomes" id="UP001218638">
    <property type="component" value="Chromosome"/>
</dbReference>
<evidence type="ECO:0000313" key="2">
    <source>
        <dbReference type="Proteomes" id="UP001218638"/>
    </source>
</evidence>
<dbReference type="EMBL" id="CP119075">
    <property type="protein sequence ID" value="WED63764.1"/>
    <property type="molecule type" value="Genomic_DNA"/>
</dbReference>
<gene>
    <name evidence="1" type="ORF">PXH66_15615</name>
</gene>
<reference evidence="1" key="1">
    <citation type="submission" date="2023-03" db="EMBL/GenBank/DDBJ databases">
        <title>Lomoglobus Profundus gen. nov., sp. nov., a novel member of the phylum Verrucomicrobia, isolated from deep-marine sediment of South China Sea.</title>
        <authorList>
            <person name="Ahmad T."/>
            <person name="Ishaq S.E."/>
            <person name="Wang F."/>
        </authorList>
    </citation>
    <scope>NUCLEOTIDE SEQUENCE</scope>
    <source>
        <strain evidence="1">LMO-M01</strain>
    </source>
</reference>
<protein>
    <submittedName>
        <fullName evidence="1">Uncharacterized protein</fullName>
    </submittedName>
</protein>
<name>A0AAE9ZVC4_9BACT</name>
<dbReference type="AlphaFoldDB" id="A0AAE9ZVC4"/>
<sequence length="217" mass="23648">MPLDPHAQFEQHVLENLEFSPTGEVPHTPAHQEALAHLIAAHQVYPSADHAHGHVSVRTLAALPAFYAHNLEAVIKGEVAEADLESDESIFDRYVASLPASLREAAEVSRSLAVGRRLLHRAKHDGEIVHDPVHSLFLIPGCGPHPGLPGNYLHGSIFQDHIDDLAGAWALHVHDRDDGAATCEVPTREAALEKLEELLASAPFLLSELEALDFQMN</sequence>
<dbReference type="KEGG" id="slom:PXH66_15615"/>
<keyword evidence="2" id="KW-1185">Reference proteome</keyword>
<accession>A0AAE9ZVC4</accession>
<organism evidence="1 2">
    <name type="scientific">Synoicihabitans lomoniglobus</name>
    <dbReference type="NCBI Taxonomy" id="2909285"/>
    <lineage>
        <taxon>Bacteria</taxon>
        <taxon>Pseudomonadati</taxon>
        <taxon>Verrucomicrobiota</taxon>
        <taxon>Opitutia</taxon>
        <taxon>Opitutales</taxon>
        <taxon>Opitutaceae</taxon>
        <taxon>Synoicihabitans</taxon>
    </lineage>
</organism>
<evidence type="ECO:0000313" key="1">
    <source>
        <dbReference type="EMBL" id="WED63764.1"/>
    </source>
</evidence>
<dbReference type="RefSeq" id="WP_330930466.1">
    <property type="nucleotide sequence ID" value="NZ_CP119075.1"/>
</dbReference>